<dbReference type="RefSeq" id="WP_296938793.1">
    <property type="nucleotide sequence ID" value="NZ_LT599032.1"/>
</dbReference>
<dbReference type="FunFam" id="3.40.30.10:FF:000002">
    <property type="entry name" value="Alkyl hydroperoxide reductase C"/>
    <property type="match status" value="1"/>
</dbReference>
<organism evidence="12">
    <name type="scientific">uncultured Dysgonomonas sp</name>
    <dbReference type="NCBI Taxonomy" id="206096"/>
    <lineage>
        <taxon>Bacteria</taxon>
        <taxon>Pseudomonadati</taxon>
        <taxon>Bacteroidota</taxon>
        <taxon>Bacteroidia</taxon>
        <taxon>Bacteroidales</taxon>
        <taxon>Dysgonomonadaceae</taxon>
        <taxon>Dysgonomonas</taxon>
        <taxon>environmental samples</taxon>
    </lineage>
</organism>
<sequence>MSVLVGKKAPVFKANAVVNGNEIVEGFSLEQFNGKKYVVFFFYPADFTFVCPTEIIAFQDKIAEFESRNVAVVGASTDSAFSHWKWLQTEQNDGGIKGVKYPLVADQSLMISSAYDVLAGAFDYNDEGEDVFNGAPQAYRGLFLIDKDGVVRHQVVNDMPLGRSVDEILRVIDALQFTEEYGEVCPANWKKGDKALKATQEGISDYLSHKH</sequence>
<dbReference type="EMBL" id="FLUM01000001">
    <property type="protein sequence ID" value="SBV93577.1"/>
    <property type="molecule type" value="Genomic_DNA"/>
</dbReference>
<dbReference type="Pfam" id="PF10417">
    <property type="entry name" value="1-cysPrx_C"/>
    <property type="match status" value="1"/>
</dbReference>
<dbReference type="GO" id="GO:0006979">
    <property type="term" value="P:response to oxidative stress"/>
    <property type="evidence" value="ECO:0007669"/>
    <property type="project" value="TreeGrafter"/>
</dbReference>
<evidence type="ECO:0000256" key="1">
    <source>
        <dbReference type="ARBA" id="ARBA00004496"/>
    </source>
</evidence>
<evidence type="ECO:0000256" key="8">
    <source>
        <dbReference type="ARBA" id="ARBA00032824"/>
    </source>
</evidence>
<evidence type="ECO:0000256" key="3">
    <source>
        <dbReference type="ARBA" id="ARBA00022490"/>
    </source>
</evidence>
<dbReference type="GO" id="GO:0005829">
    <property type="term" value="C:cytosol"/>
    <property type="evidence" value="ECO:0007669"/>
    <property type="project" value="TreeGrafter"/>
</dbReference>
<dbReference type="InterPro" id="IPR019479">
    <property type="entry name" value="Peroxiredoxin_C"/>
</dbReference>
<reference evidence="12" key="1">
    <citation type="submission" date="2016-04" db="EMBL/GenBank/DDBJ databases">
        <authorList>
            <person name="Evans L.H."/>
            <person name="Alamgir A."/>
            <person name="Owens N."/>
            <person name="Weber N.D."/>
            <person name="Virtaneva K."/>
            <person name="Barbian K."/>
            <person name="Babar A."/>
            <person name="Rosenke K."/>
        </authorList>
    </citation>
    <scope>NUCLEOTIDE SEQUENCE</scope>
    <source>
        <strain evidence="12">86-1</strain>
    </source>
</reference>
<comment type="subcellular location">
    <subcellularLocation>
        <location evidence="1">Cytoplasm</location>
    </subcellularLocation>
</comment>
<evidence type="ECO:0000256" key="10">
    <source>
        <dbReference type="PIRSR" id="PIRSR000239-1"/>
    </source>
</evidence>
<gene>
    <name evidence="12" type="primary">tsaA</name>
    <name evidence="12" type="ORF">KL86DYS1_10904</name>
</gene>
<dbReference type="SUPFAM" id="SSF52833">
    <property type="entry name" value="Thioredoxin-like"/>
    <property type="match status" value="1"/>
</dbReference>
<keyword evidence="7" id="KW-0676">Redox-active center</keyword>
<evidence type="ECO:0000256" key="7">
    <source>
        <dbReference type="ARBA" id="ARBA00023284"/>
    </source>
</evidence>
<dbReference type="PROSITE" id="PS51352">
    <property type="entry name" value="THIOREDOXIN_2"/>
    <property type="match status" value="1"/>
</dbReference>
<dbReference type="InterPro" id="IPR050217">
    <property type="entry name" value="Peroxiredoxin"/>
</dbReference>
<evidence type="ECO:0000313" key="12">
    <source>
        <dbReference type="EMBL" id="SBV93577.1"/>
    </source>
</evidence>
<dbReference type="GO" id="GO:0008379">
    <property type="term" value="F:thioredoxin peroxidase activity"/>
    <property type="evidence" value="ECO:0007669"/>
    <property type="project" value="TreeGrafter"/>
</dbReference>
<keyword evidence="6" id="KW-1015">Disulfide bond</keyword>
<feature type="active site" description="Cysteine sulfenic acid (-SOH) intermediate; for peroxidase activity" evidence="10">
    <location>
        <position position="51"/>
    </location>
</feature>
<dbReference type="InterPro" id="IPR000866">
    <property type="entry name" value="AhpC/TSA"/>
</dbReference>
<dbReference type="PANTHER" id="PTHR10681:SF128">
    <property type="entry name" value="THIOREDOXIN-DEPENDENT PEROXIDE REDUCTASE, MITOCHONDRIAL"/>
    <property type="match status" value="1"/>
</dbReference>
<dbReference type="GO" id="GO:0045454">
    <property type="term" value="P:cell redox homeostasis"/>
    <property type="evidence" value="ECO:0007669"/>
    <property type="project" value="TreeGrafter"/>
</dbReference>
<comment type="similarity">
    <text evidence="2">Belongs to the peroxiredoxin family. AhpC/Prx1 subfamily.</text>
</comment>
<keyword evidence="3" id="KW-0963">Cytoplasm</keyword>
<keyword evidence="5 12" id="KW-0560">Oxidoreductase</keyword>
<dbReference type="AlphaFoldDB" id="A0A212J2E5"/>
<dbReference type="GO" id="GO:0033554">
    <property type="term" value="P:cellular response to stress"/>
    <property type="evidence" value="ECO:0007669"/>
    <property type="project" value="TreeGrafter"/>
</dbReference>
<dbReference type="InterPro" id="IPR013766">
    <property type="entry name" value="Thioredoxin_domain"/>
</dbReference>
<keyword evidence="4 12" id="KW-0575">Peroxidase</keyword>
<dbReference type="PIRSF" id="PIRSF000239">
    <property type="entry name" value="AHPC"/>
    <property type="match status" value="1"/>
</dbReference>
<evidence type="ECO:0000256" key="4">
    <source>
        <dbReference type="ARBA" id="ARBA00022559"/>
    </source>
</evidence>
<dbReference type="CDD" id="cd03015">
    <property type="entry name" value="PRX_Typ2cys"/>
    <property type="match status" value="1"/>
</dbReference>
<accession>A0A212J2E5</accession>
<evidence type="ECO:0000256" key="5">
    <source>
        <dbReference type="ARBA" id="ARBA00023002"/>
    </source>
</evidence>
<protein>
    <recommendedName>
        <fullName evidence="8">Thioredoxin peroxidase</fullName>
    </recommendedName>
</protein>
<name>A0A212J2E5_9BACT</name>
<dbReference type="InterPro" id="IPR024706">
    <property type="entry name" value="Peroxiredoxin_AhpC-typ"/>
</dbReference>
<evidence type="ECO:0000259" key="11">
    <source>
        <dbReference type="PROSITE" id="PS51352"/>
    </source>
</evidence>
<evidence type="ECO:0000256" key="9">
    <source>
        <dbReference type="ARBA" id="ARBA00037420"/>
    </source>
</evidence>
<feature type="domain" description="Thioredoxin" evidence="11">
    <location>
        <begin position="3"/>
        <end position="177"/>
    </location>
</feature>
<dbReference type="Gene3D" id="3.40.30.10">
    <property type="entry name" value="Glutaredoxin"/>
    <property type="match status" value="1"/>
</dbReference>
<evidence type="ECO:0000256" key="6">
    <source>
        <dbReference type="ARBA" id="ARBA00023157"/>
    </source>
</evidence>
<proteinExistence type="inferred from homology"/>
<dbReference type="InterPro" id="IPR036249">
    <property type="entry name" value="Thioredoxin-like_sf"/>
</dbReference>
<comment type="function">
    <text evidence="9">Thiol-specific peroxidase that catalyzes the reduction of hydrogen peroxide and organic hydroperoxides to water and alcohols, respectively. Plays a role in cell protection against oxidative stress by detoxifying peroxides.</text>
</comment>
<dbReference type="PANTHER" id="PTHR10681">
    <property type="entry name" value="THIOREDOXIN PEROXIDASE"/>
    <property type="match status" value="1"/>
</dbReference>
<dbReference type="GO" id="GO:0042744">
    <property type="term" value="P:hydrogen peroxide catabolic process"/>
    <property type="evidence" value="ECO:0007669"/>
    <property type="project" value="TreeGrafter"/>
</dbReference>
<dbReference type="Pfam" id="PF00578">
    <property type="entry name" value="AhpC-TSA"/>
    <property type="match status" value="1"/>
</dbReference>
<evidence type="ECO:0000256" key="2">
    <source>
        <dbReference type="ARBA" id="ARBA00009796"/>
    </source>
</evidence>